<sequence length="67" mass="7169">MGQLQRNPLEEKRESFGMVSETLSAAEERLVIRTGGAATERDLHSGGDASCAAVLDSVPEREPARAN</sequence>
<evidence type="ECO:0000313" key="1">
    <source>
        <dbReference type="EMBL" id="KAF3558584.1"/>
    </source>
</evidence>
<proteinExistence type="predicted"/>
<organism evidence="1 2">
    <name type="scientific">Brassica cretica</name>
    <name type="common">Mustard</name>
    <dbReference type="NCBI Taxonomy" id="69181"/>
    <lineage>
        <taxon>Eukaryota</taxon>
        <taxon>Viridiplantae</taxon>
        <taxon>Streptophyta</taxon>
        <taxon>Embryophyta</taxon>
        <taxon>Tracheophyta</taxon>
        <taxon>Spermatophyta</taxon>
        <taxon>Magnoliopsida</taxon>
        <taxon>eudicotyledons</taxon>
        <taxon>Gunneridae</taxon>
        <taxon>Pentapetalae</taxon>
        <taxon>rosids</taxon>
        <taxon>malvids</taxon>
        <taxon>Brassicales</taxon>
        <taxon>Brassicaceae</taxon>
        <taxon>Brassiceae</taxon>
        <taxon>Brassica</taxon>
    </lineage>
</organism>
<reference evidence="1" key="1">
    <citation type="submission" date="2019-12" db="EMBL/GenBank/DDBJ databases">
        <title>Genome sequencing and annotation of Brassica cretica.</title>
        <authorList>
            <person name="Studholme D.J."/>
            <person name="Sarris P."/>
        </authorList>
    </citation>
    <scope>NUCLEOTIDE SEQUENCE</scope>
    <source>
        <strain evidence="1">PFS-109/04</strain>
        <tissue evidence="1">Leaf</tissue>
    </source>
</reference>
<accession>A0A8S9R059</accession>
<name>A0A8S9R059_BRACR</name>
<evidence type="ECO:0000313" key="2">
    <source>
        <dbReference type="Proteomes" id="UP000712600"/>
    </source>
</evidence>
<protein>
    <submittedName>
        <fullName evidence="1">Uncharacterized protein</fullName>
    </submittedName>
</protein>
<dbReference type="AlphaFoldDB" id="A0A8S9R059"/>
<comment type="caution">
    <text evidence="1">The sequence shown here is derived from an EMBL/GenBank/DDBJ whole genome shotgun (WGS) entry which is preliminary data.</text>
</comment>
<dbReference type="Proteomes" id="UP000712600">
    <property type="component" value="Unassembled WGS sequence"/>
</dbReference>
<gene>
    <name evidence="1" type="ORF">F2Q69_00012084</name>
</gene>
<dbReference type="EMBL" id="QGKX02000996">
    <property type="protein sequence ID" value="KAF3558584.1"/>
    <property type="molecule type" value="Genomic_DNA"/>
</dbReference>